<evidence type="ECO:0000313" key="2">
    <source>
        <dbReference type="Proteomes" id="UP000664545"/>
    </source>
</evidence>
<dbReference type="Proteomes" id="UP000664545">
    <property type="component" value="Unassembled WGS sequence"/>
</dbReference>
<dbReference type="EMBL" id="JAFJZZ010000005">
    <property type="protein sequence ID" value="MBN7773947.1"/>
    <property type="molecule type" value="Genomic_DNA"/>
</dbReference>
<organism evidence="1 2">
    <name type="scientific">Clostridium aminobutyricum</name>
    <dbReference type="NCBI Taxonomy" id="33953"/>
    <lineage>
        <taxon>Bacteria</taxon>
        <taxon>Bacillati</taxon>
        <taxon>Bacillota</taxon>
        <taxon>Clostridia</taxon>
        <taxon>Eubacteriales</taxon>
        <taxon>Clostridiaceae</taxon>
        <taxon>Clostridium</taxon>
    </lineage>
</organism>
<keyword evidence="2" id="KW-1185">Reference proteome</keyword>
<name>A0A939DAA7_CLOAM</name>
<dbReference type="Pfam" id="PF11136">
    <property type="entry name" value="DUF2889"/>
    <property type="match status" value="1"/>
</dbReference>
<dbReference type="RefSeq" id="WP_206582787.1">
    <property type="nucleotide sequence ID" value="NZ_JAFJZZ010000005.1"/>
</dbReference>
<sequence length="274" mass="31858">MKTIYQENIVNTVEHKNKNLISKTTLLNRDLEITATMIVDIYSFQIQEAFWETLKVDSGSMTFLRPGIHKSKLLEGEMGYIAGKKKLNDLLKLPEGEILKYLFGQCINGLIQSETYVYQERGFRTKEEYNAYWDLAEENGCRMYSRPDKMDLKWMDYVPPLMRKINLFNRMKNYRVYEKNKEFCVMTGSFSDSFHEINVDIIFSQSSGNIVTANIEFCRAPGKACFENAIHSNKLLGENMYQVEKKQVVSLFGGAEGCYHLTEMILDMTNLIKR</sequence>
<protein>
    <submittedName>
        <fullName evidence="1">DUF2889 domain-containing protein</fullName>
    </submittedName>
</protein>
<accession>A0A939DAA7</accession>
<proteinExistence type="predicted"/>
<comment type="caution">
    <text evidence="1">The sequence shown here is derived from an EMBL/GenBank/DDBJ whole genome shotgun (WGS) entry which is preliminary data.</text>
</comment>
<dbReference type="InterPro" id="IPR021312">
    <property type="entry name" value="DUF2889"/>
</dbReference>
<evidence type="ECO:0000313" key="1">
    <source>
        <dbReference type="EMBL" id="MBN7773947.1"/>
    </source>
</evidence>
<gene>
    <name evidence="1" type="ORF">JYB65_11290</name>
</gene>
<reference evidence="1" key="1">
    <citation type="submission" date="2021-02" db="EMBL/GenBank/DDBJ databases">
        <title>Abyssanaerobacter marinus gen.nov., sp., nov, anaerobic bacterium isolated from the Onnuri vent field of Indian Ocean and suggestion of Mogibacteriaceae fam. nov., and proposal of reclassification of ambiguous this family's genus member.</title>
        <authorList>
            <person name="Kim Y.J."/>
            <person name="Yang J.-A."/>
        </authorList>
    </citation>
    <scope>NUCLEOTIDE SEQUENCE</scope>
    <source>
        <strain evidence="1">DSM 2634</strain>
    </source>
</reference>
<dbReference type="AlphaFoldDB" id="A0A939DAA7"/>